<keyword evidence="2" id="KW-1185">Reference proteome</keyword>
<evidence type="ECO:0000313" key="2">
    <source>
        <dbReference type="Proteomes" id="UP001152321"/>
    </source>
</evidence>
<dbReference type="Proteomes" id="UP001152321">
    <property type="component" value="Unassembled WGS sequence"/>
</dbReference>
<reference evidence="1" key="1">
    <citation type="submission" date="2022-08" db="EMBL/GenBank/DDBJ databases">
        <title>Novel Bdellovibrio Species Isolated from Svalbard: Designation Bdellovibrio svalbardensis.</title>
        <authorList>
            <person name="Mitchell R.J."/>
            <person name="Choi S.Y."/>
        </authorList>
    </citation>
    <scope>NUCLEOTIDE SEQUENCE</scope>
    <source>
        <strain evidence="1">PAP01</strain>
    </source>
</reference>
<gene>
    <name evidence="1" type="ORF">NWE73_09000</name>
</gene>
<comment type="caution">
    <text evidence="1">The sequence shown here is derived from an EMBL/GenBank/DDBJ whole genome shotgun (WGS) entry which is preliminary data.</text>
</comment>
<organism evidence="1 2">
    <name type="scientific">Bdellovibrio svalbardensis</name>
    <dbReference type="NCBI Taxonomy" id="2972972"/>
    <lineage>
        <taxon>Bacteria</taxon>
        <taxon>Pseudomonadati</taxon>
        <taxon>Bdellovibrionota</taxon>
        <taxon>Bdellovibrionia</taxon>
        <taxon>Bdellovibrionales</taxon>
        <taxon>Pseudobdellovibrionaceae</taxon>
        <taxon>Bdellovibrio</taxon>
    </lineage>
</organism>
<dbReference type="EMBL" id="JANRMI010000002">
    <property type="protein sequence ID" value="MDG0816499.1"/>
    <property type="molecule type" value="Genomic_DNA"/>
</dbReference>
<evidence type="ECO:0000313" key="1">
    <source>
        <dbReference type="EMBL" id="MDG0816499.1"/>
    </source>
</evidence>
<accession>A0ABT6DKR0</accession>
<protein>
    <submittedName>
        <fullName evidence="1">Uncharacterized protein</fullName>
    </submittedName>
</protein>
<sequence length="324" mass="38022">MYEEKAYLSKSLFYYQKASELPGIDRDTKIRSLCQILRLKSYIAPDETLSLVYETLVHAKTENENLITELQHSLMLAELSLFGHNFAKHRMLRALENKQNVSDERLIVADYLAECLRFNLPIEQSLVNKGQENLEEADHFERFIFEMATKHQHADPSSENIFELFHFMQNKIYLFNQIRLLDLIAHISPDPKIKTEAQRIISFKALSLPQEDRTLIHNRFLQTNQEINSLSLSRTKLFYAGQEVEIKTNIYKMLELLTSNPQFEVEQFCIAFYEESYSLSHFDRLRVFVIRTNEKLTKALGTKPLKLTKNHLEWRGPNISLTSK</sequence>
<proteinExistence type="predicted"/>
<dbReference type="RefSeq" id="WP_277577978.1">
    <property type="nucleotide sequence ID" value="NZ_JANRMI010000002.1"/>
</dbReference>
<name>A0ABT6DKR0_9BACT</name>